<evidence type="ECO:0000256" key="1">
    <source>
        <dbReference type="SAM" id="MobiDB-lite"/>
    </source>
</evidence>
<keyword evidence="3" id="KW-1185">Reference proteome</keyword>
<dbReference type="EMBL" id="BGZK01002536">
    <property type="protein sequence ID" value="GBP94696.1"/>
    <property type="molecule type" value="Genomic_DNA"/>
</dbReference>
<accession>A0A4C2A1X1</accession>
<feature type="compositionally biased region" description="Basic and acidic residues" evidence="1">
    <location>
        <begin position="20"/>
        <end position="49"/>
    </location>
</feature>
<dbReference type="STRING" id="151549.A0A4C2A1X1"/>
<reference evidence="2 3" key="1">
    <citation type="journal article" date="2019" name="Commun. Biol.">
        <title>The bagworm genome reveals a unique fibroin gene that provides high tensile strength.</title>
        <authorList>
            <person name="Kono N."/>
            <person name="Nakamura H."/>
            <person name="Ohtoshi R."/>
            <person name="Tomita M."/>
            <person name="Numata K."/>
            <person name="Arakawa K."/>
        </authorList>
    </citation>
    <scope>NUCLEOTIDE SEQUENCE [LARGE SCALE GENOMIC DNA]</scope>
</reference>
<name>A0A4C2A1X1_EUMVA</name>
<feature type="region of interest" description="Disordered" evidence="1">
    <location>
        <begin position="1"/>
        <end position="51"/>
    </location>
</feature>
<proteinExistence type="predicted"/>
<dbReference type="Proteomes" id="UP000299102">
    <property type="component" value="Unassembled WGS sequence"/>
</dbReference>
<gene>
    <name evidence="2" type="ORF">EVAR_66937_1</name>
</gene>
<dbReference type="AlphaFoldDB" id="A0A4C2A1X1"/>
<comment type="caution">
    <text evidence="2">The sequence shown here is derived from an EMBL/GenBank/DDBJ whole genome shotgun (WGS) entry which is preliminary data.</text>
</comment>
<organism evidence="2 3">
    <name type="scientific">Eumeta variegata</name>
    <name type="common">Bagworm moth</name>
    <name type="synonym">Eumeta japonica</name>
    <dbReference type="NCBI Taxonomy" id="151549"/>
    <lineage>
        <taxon>Eukaryota</taxon>
        <taxon>Metazoa</taxon>
        <taxon>Ecdysozoa</taxon>
        <taxon>Arthropoda</taxon>
        <taxon>Hexapoda</taxon>
        <taxon>Insecta</taxon>
        <taxon>Pterygota</taxon>
        <taxon>Neoptera</taxon>
        <taxon>Endopterygota</taxon>
        <taxon>Lepidoptera</taxon>
        <taxon>Glossata</taxon>
        <taxon>Ditrysia</taxon>
        <taxon>Tineoidea</taxon>
        <taxon>Psychidae</taxon>
        <taxon>Oiketicinae</taxon>
        <taxon>Eumeta</taxon>
    </lineage>
</organism>
<evidence type="ECO:0000313" key="2">
    <source>
        <dbReference type="EMBL" id="GBP94696.1"/>
    </source>
</evidence>
<protein>
    <submittedName>
        <fullName evidence="2">Uncharacterized protein</fullName>
    </submittedName>
</protein>
<evidence type="ECO:0000313" key="3">
    <source>
        <dbReference type="Proteomes" id="UP000299102"/>
    </source>
</evidence>
<sequence>MLTISPSEKPIPPARKKIPKEHETLEKQLEPKVPSDKDVADFIESDKQTSKSSNIIHNVKNAAKLGALAVVGAPVLAGQAIVDALKKNGKFSPSDTITTSTGLEVDSSSRDIASVRTVVASSNISFRDAISKI</sequence>